<feature type="region of interest" description="Disordered" evidence="11">
    <location>
        <begin position="411"/>
        <end position="434"/>
    </location>
</feature>
<dbReference type="SMART" id="SM00409">
    <property type="entry name" value="IG"/>
    <property type="match status" value="3"/>
</dbReference>
<keyword evidence="6 12" id="KW-0472">Membrane</keyword>
<dbReference type="EMBL" id="BRZM01001222">
    <property type="protein sequence ID" value="GLD72777.1"/>
    <property type="molecule type" value="Genomic_DNA"/>
</dbReference>
<evidence type="ECO:0000256" key="10">
    <source>
        <dbReference type="ARBA" id="ARBA00023319"/>
    </source>
</evidence>
<keyword evidence="4 13" id="KW-0732">Signal</keyword>
<evidence type="ECO:0000313" key="15">
    <source>
        <dbReference type="EMBL" id="GLD72777.1"/>
    </source>
</evidence>
<evidence type="ECO:0000256" key="12">
    <source>
        <dbReference type="SAM" id="Phobius"/>
    </source>
</evidence>
<accession>A0AAD3NE15</accession>
<dbReference type="CDD" id="cd00096">
    <property type="entry name" value="Ig"/>
    <property type="match status" value="1"/>
</dbReference>
<dbReference type="SMART" id="SM00408">
    <property type="entry name" value="IGc2"/>
    <property type="match status" value="2"/>
</dbReference>
<reference evidence="15" key="1">
    <citation type="submission" date="2022-08" db="EMBL/GenBank/DDBJ databases">
        <title>Genome sequencing of akame (Lates japonicus).</title>
        <authorList>
            <person name="Hashiguchi Y."/>
            <person name="Takahashi H."/>
        </authorList>
    </citation>
    <scope>NUCLEOTIDE SEQUENCE</scope>
    <source>
        <strain evidence="15">Kochi</strain>
    </source>
</reference>
<dbReference type="GO" id="GO:0071222">
    <property type="term" value="P:cellular response to lipopolysaccharide"/>
    <property type="evidence" value="ECO:0007669"/>
    <property type="project" value="TreeGrafter"/>
</dbReference>
<dbReference type="InterPro" id="IPR003598">
    <property type="entry name" value="Ig_sub2"/>
</dbReference>
<dbReference type="AlphaFoldDB" id="A0AAD3NE15"/>
<feature type="signal peptide" evidence="13">
    <location>
        <begin position="1"/>
        <end position="19"/>
    </location>
</feature>
<evidence type="ECO:0000256" key="2">
    <source>
        <dbReference type="ARBA" id="ARBA00022475"/>
    </source>
</evidence>
<comment type="caution">
    <text evidence="15">The sequence shown here is derived from an EMBL/GenBank/DDBJ whole genome shotgun (WGS) entry which is preliminary data.</text>
</comment>
<dbReference type="PANTHER" id="PTHR25466">
    <property type="entry name" value="T-LYMPHOCYTE ACTIVATION ANTIGEN"/>
    <property type="match status" value="1"/>
</dbReference>
<protein>
    <recommendedName>
        <fullName evidence="14">Ig-like domain-containing protein</fullName>
    </recommendedName>
</protein>
<dbReference type="SUPFAM" id="SSF48726">
    <property type="entry name" value="Immunoglobulin"/>
    <property type="match status" value="2"/>
</dbReference>
<sequence>MDLLLCSFILLFPVIPASGNFIQKFTGDTVHIPVETRCAARQTTRLLHVRKGASAHLVATLDGVWKPGPGYEDRLDRNGSVVLKSANINDNGVYELTCGDNVVAHTQLSVRVLIELPVPEGKPVKVPCFFVTAGEPVEYVQWEKDGKLVLRMTDSGGITRGAESEGVSVSPDWIRLGDLSLIIPRVRLTHSGVYTCTVHTRGEEKTKRGNPEAVKLNVTQRTANLHVHTPPPPTQCPTWTWTPVIITAAVTSFIVAPSAILVFWFLKKRSSGFYSNSGYIQLIVGDPFTFPFTENCTDKSAKLSVSEPYEKQVAVRDEQGLWRPAEGYRDRIPPNTSVHFNHTVINDGGKDYSLTCGSDVIIIHMDVVVAAEAAAKQGETVKLKCHYSTDEHVKAARWERNKELVFEQDFSTGQSKSGSGFQGNVSPSPSAHRHGDMSLIVKQVRPEDAGDYFCYVYVNGHTHRERGNPAAARLTVTEPSPDQTTTAPRTVCPTHPEVQALSPWTSALIVAVTVIVGLSAFYLGRKCCRSRVSTQSMGLTDVGDWTSIEIAF</sequence>
<feature type="chain" id="PRO_5042066258" description="Ig-like domain-containing protein" evidence="13">
    <location>
        <begin position="20"/>
        <end position="552"/>
    </location>
</feature>
<keyword evidence="8" id="KW-0675">Receptor</keyword>
<keyword evidence="9" id="KW-0325">Glycoprotein</keyword>
<keyword evidence="7" id="KW-1015">Disulfide bond</keyword>
<dbReference type="InterPro" id="IPR013106">
    <property type="entry name" value="Ig_V-set"/>
</dbReference>
<dbReference type="GO" id="GO:0042130">
    <property type="term" value="P:negative regulation of T cell proliferation"/>
    <property type="evidence" value="ECO:0007669"/>
    <property type="project" value="TreeGrafter"/>
</dbReference>
<dbReference type="PROSITE" id="PS50835">
    <property type="entry name" value="IG_LIKE"/>
    <property type="match status" value="2"/>
</dbReference>
<keyword evidence="3 12" id="KW-0812">Transmembrane</keyword>
<name>A0AAD3NE15_LATJO</name>
<evidence type="ECO:0000256" key="5">
    <source>
        <dbReference type="ARBA" id="ARBA00022989"/>
    </source>
</evidence>
<evidence type="ECO:0000259" key="14">
    <source>
        <dbReference type="PROSITE" id="PS50835"/>
    </source>
</evidence>
<keyword evidence="5 12" id="KW-1133">Transmembrane helix</keyword>
<keyword evidence="10" id="KW-0393">Immunoglobulin domain</keyword>
<dbReference type="GO" id="GO:0042102">
    <property type="term" value="P:positive regulation of T cell proliferation"/>
    <property type="evidence" value="ECO:0007669"/>
    <property type="project" value="TreeGrafter"/>
</dbReference>
<feature type="transmembrane region" description="Helical" evidence="12">
    <location>
        <begin position="504"/>
        <end position="524"/>
    </location>
</feature>
<feature type="compositionally biased region" description="Polar residues" evidence="11">
    <location>
        <begin position="411"/>
        <end position="429"/>
    </location>
</feature>
<dbReference type="GO" id="GO:0031295">
    <property type="term" value="P:T cell costimulation"/>
    <property type="evidence" value="ECO:0007669"/>
    <property type="project" value="TreeGrafter"/>
</dbReference>
<dbReference type="Proteomes" id="UP001279410">
    <property type="component" value="Unassembled WGS sequence"/>
</dbReference>
<feature type="domain" description="Ig-like" evidence="14">
    <location>
        <begin position="358"/>
        <end position="475"/>
    </location>
</feature>
<evidence type="ECO:0000256" key="7">
    <source>
        <dbReference type="ARBA" id="ARBA00023157"/>
    </source>
</evidence>
<dbReference type="PANTHER" id="PTHR25466:SF9">
    <property type="entry name" value="FIBRONECTIN TYPE-III DOMAIN-CONTAINING PROTEIN"/>
    <property type="match status" value="1"/>
</dbReference>
<dbReference type="GO" id="GO:0006955">
    <property type="term" value="P:immune response"/>
    <property type="evidence" value="ECO:0007669"/>
    <property type="project" value="TreeGrafter"/>
</dbReference>
<evidence type="ECO:0000256" key="8">
    <source>
        <dbReference type="ARBA" id="ARBA00023170"/>
    </source>
</evidence>
<feature type="transmembrane region" description="Helical" evidence="12">
    <location>
        <begin position="239"/>
        <end position="266"/>
    </location>
</feature>
<dbReference type="Pfam" id="PF07686">
    <property type="entry name" value="V-set"/>
    <property type="match status" value="2"/>
</dbReference>
<evidence type="ECO:0000256" key="3">
    <source>
        <dbReference type="ARBA" id="ARBA00022692"/>
    </source>
</evidence>
<organism evidence="15 16">
    <name type="scientific">Lates japonicus</name>
    <name type="common">Japanese lates</name>
    <dbReference type="NCBI Taxonomy" id="270547"/>
    <lineage>
        <taxon>Eukaryota</taxon>
        <taxon>Metazoa</taxon>
        <taxon>Chordata</taxon>
        <taxon>Craniata</taxon>
        <taxon>Vertebrata</taxon>
        <taxon>Euteleostomi</taxon>
        <taxon>Actinopterygii</taxon>
        <taxon>Neopterygii</taxon>
        <taxon>Teleostei</taxon>
        <taxon>Neoteleostei</taxon>
        <taxon>Acanthomorphata</taxon>
        <taxon>Carangaria</taxon>
        <taxon>Carangaria incertae sedis</taxon>
        <taxon>Centropomidae</taxon>
        <taxon>Lates</taxon>
    </lineage>
</organism>
<proteinExistence type="predicted"/>
<dbReference type="InterPro" id="IPR013783">
    <property type="entry name" value="Ig-like_fold"/>
</dbReference>
<comment type="subcellular location">
    <subcellularLocation>
        <location evidence="1">Cell membrane</location>
        <topology evidence="1">Single-pass type I membrane protein</topology>
    </subcellularLocation>
</comment>
<evidence type="ECO:0000256" key="11">
    <source>
        <dbReference type="SAM" id="MobiDB-lite"/>
    </source>
</evidence>
<feature type="domain" description="Ig-like" evidence="14">
    <location>
        <begin position="106"/>
        <end position="217"/>
    </location>
</feature>
<evidence type="ECO:0000256" key="1">
    <source>
        <dbReference type="ARBA" id="ARBA00004251"/>
    </source>
</evidence>
<dbReference type="InterPro" id="IPR003599">
    <property type="entry name" value="Ig_sub"/>
</dbReference>
<dbReference type="GO" id="GO:0009897">
    <property type="term" value="C:external side of plasma membrane"/>
    <property type="evidence" value="ECO:0007669"/>
    <property type="project" value="TreeGrafter"/>
</dbReference>
<evidence type="ECO:0000256" key="9">
    <source>
        <dbReference type="ARBA" id="ARBA00023180"/>
    </source>
</evidence>
<evidence type="ECO:0000256" key="6">
    <source>
        <dbReference type="ARBA" id="ARBA00023136"/>
    </source>
</evidence>
<evidence type="ECO:0000256" key="13">
    <source>
        <dbReference type="SAM" id="SignalP"/>
    </source>
</evidence>
<dbReference type="GO" id="GO:0007166">
    <property type="term" value="P:cell surface receptor signaling pathway"/>
    <property type="evidence" value="ECO:0007669"/>
    <property type="project" value="TreeGrafter"/>
</dbReference>
<dbReference type="Gene3D" id="2.60.40.10">
    <property type="entry name" value="Immunoglobulins"/>
    <property type="match status" value="2"/>
</dbReference>
<keyword evidence="2" id="KW-1003">Cell membrane</keyword>
<dbReference type="InterPro" id="IPR036179">
    <property type="entry name" value="Ig-like_dom_sf"/>
</dbReference>
<keyword evidence="16" id="KW-1185">Reference proteome</keyword>
<dbReference type="InterPro" id="IPR051713">
    <property type="entry name" value="T-cell_Activation_Regulation"/>
</dbReference>
<gene>
    <name evidence="15" type="ORF">AKAME5_002410200</name>
</gene>
<dbReference type="InterPro" id="IPR007110">
    <property type="entry name" value="Ig-like_dom"/>
</dbReference>
<evidence type="ECO:0000256" key="4">
    <source>
        <dbReference type="ARBA" id="ARBA00022729"/>
    </source>
</evidence>
<evidence type="ECO:0000313" key="16">
    <source>
        <dbReference type="Proteomes" id="UP001279410"/>
    </source>
</evidence>